<gene>
    <name evidence="6" type="ORF">EVA_21480</name>
</gene>
<keyword evidence="4 5" id="KW-0472">Membrane</keyword>
<dbReference type="GO" id="GO:0016020">
    <property type="term" value="C:membrane"/>
    <property type="evidence" value="ECO:0007669"/>
    <property type="project" value="UniProtKB-SubCell"/>
</dbReference>
<keyword evidence="2 5" id="KW-0812">Transmembrane</keyword>
<feature type="non-terminal residue" evidence="6">
    <location>
        <position position="1"/>
    </location>
</feature>
<proteinExistence type="predicted"/>
<keyword evidence="3 5" id="KW-1133">Transmembrane helix</keyword>
<evidence type="ECO:0000256" key="3">
    <source>
        <dbReference type="ARBA" id="ARBA00022989"/>
    </source>
</evidence>
<name>J9F7H9_9ZZZZ</name>
<feature type="transmembrane region" description="Helical" evidence="5">
    <location>
        <begin position="6"/>
        <end position="35"/>
    </location>
</feature>
<dbReference type="EMBL" id="AMCI01008859">
    <property type="protein sequence ID" value="EJW90413.1"/>
    <property type="molecule type" value="Genomic_DNA"/>
</dbReference>
<evidence type="ECO:0000256" key="4">
    <source>
        <dbReference type="ARBA" id="ARBA00023136"/>
    </source>
</evidence>
<feature type="transmembrane region" description="Helical" evidence="5">
    <location>
        <begin position="84"/>
        <end position="105"/>
    </location>
</feature>
<accession>J9F7H9</accession>
<reference evidence="6" key="1">
    <citation type="journal article" date="2012" name="PLoS ONE">
        <title>Gene sets for utilization of primary and secondary nutrition supplies in the distal gut of endangered iberian lynx.</title>
        <authorList>
            <person name="Alcaide M."/>
            <person name="Messina E."/>
            <person name="Richter M."/>
            <person name="Bargiela R."/>
            <person name="Peplies J."/>
            <person name="Huws S.A."/>
            <person name="Newbold C.J."/>
            <person name="Golyshin P.N."/>
            <person name="Simon M.A."/>
            <person name="Lopez G."/>
            <person name="Yakimov M.M."/>
            <person name="Ferrer M."/>
        </authorList>
    </citation>
    <scope>NUCLEOTIDE SEQUENCE</scope>
</reference>
<evidence type="ECO:0000256" key="1">
    <source>
        <dbReference type="ARBA" id="ARBA00004141"/>
    </source>
</evidence>
<comment type="subcellular location">
    <subcellularLocation>
        <location evidence="1">Membrane</location>
        <topology evidence="1">Multi-pass membrane protein</topology>
    </subcellularLocation>
</comment>
<evidence type="ECO:0000256" key="5">
    <source>
        <dbReference type="SAM" id="Phobius"/>
    </source>
</evidence>
<dbReference type="PANTHER" id="PTHR23514">
    <property type="entry name" value="BYPASS OF STOP CODON PROTEIN 6"/>
    <property type="match status" value="1"/>
</dbReference>
<feature type="transmembrane region" description="Helical" evidence="5">
    <location>
        <begin position="56"/>
        <end position="78"/>
    </location>
</feature>
<organism evidence="6">
    <name type="scientific">gut metagenome</name>
    <dbReference type="NCBI Taxonomy" id="749906"/>
    <lineage>
        <taxon>unclassified sequences</taxon>
        <taxon>metagenomes</taxon>
        <taxon>organismal metagenomes</taxon>
    </lineage>
</organism>
<dbReference type="AlphaFoldDB" id="J9F7H9"/>
<dbReference type="PANTHER" id="PTHR23514:SF13">
    <property type="entry name" value="INNER MEMBRANE PROTEIN YBJJ"/>
    <property type="match status" value="1"/>
</dbReference>
<sequence>DVGMILATFGLALALFTQSILLSYIGFLLFGFGFAPVSPILFSHAGRVPGFPASRGVSIVALFSYSGLLIIPPCIGTLAKATNLSTALCVVFVLIGIIGIGSRLLKRQASGEPKDG</sequence>
<evidence type="ECO:0000313" key="6">
    <source>
        <dbReference type="EMBL" id="EJW90413.1"/>
    </source>
</evidence>
<comment type="caution">
    <text evidence="6">The sequence shown here is derived from an EMBL/GenBank/DDBJ whole genome shotgun (WGS) entry which is preliminary data.</text>
</comment>
<protein>
    <submittedName>
        <fullName evidence="6">Amino acid ABC transporter, permease protein</fullName>
    </submittedName>
</protein>
<dbReference type="InterPro" id="IPR051788">
    <property type="entry name" value="MFS_Transporter"/>
</dbReference>
<dbReference type="InterPro" id="IPR036259">
    <property type="entry name" value="MFS_trans_sf"/>
</dbReference>
<dbReference type="SUPFAM" id="SSF103473">
    <property type="entry name" value="MFS general substrate transporter"/>
    <property type="match status" value="1"/>
</dbReference>
<feature type="non-terminal residue" evidence="6">
    <location>
        <position position="116"/>
    </location>
</feature>
<evidence type="ECO:0000256" key="2">
    <source>
        <dbReference type="ARBA" id="ARBA00022692"/>
    </source>
</evidence>